<dbReference type="AlphaFoldDB" id="A0A5C5XP09"/>
<dbReference type="RefSeq" id="WP_146505571.1">
    <property type="nucleotide sequence ID" value="NZ_SJPG01000001.1"/>
</dbReference>
<evidence type="ECO:0000313" key="4">
    <source>
        <dbReference type="Proteomes" id="UP000316095"/>
    </source>
</evidence>
<dbReference type="Gene3D" id="3.30.420.380">
    <property type="match status" value="1"/>
</dbReference>
<evidence type="ECO:0008006" key="5">
    <source>
        <dbReference type="Google" id="ProtNLM"/>
    </source>
</evidence>
<evidence type="ECO:0000313" key="3">
    <source>
        <dbReference type="EMBL" id="TWT63785.1"/>
    </source>
</evidence>
<dbReference type="EMBL" id="SJPG01000001">
    <property type="protein sequence ID" value="TWT63785.1"/>
    <property type="molecule type" value="Genomic_DNA"/>
</dbReference>
<feature type="transmembrane region" description="Helical" evidence="2">
    <location>
        <begin position="335"/>
        <end position="355"/>
    </location>
</feature>
<keyword evidence="2" id="KW-0812">Transmembrane</keyword>
<protein>
    <recommendedName>
        <fullName evidence="5">Competence protein A</fullName>
    </recommendedName>
</protein>
<accession>A0A5C5XP09</accession>
<keyword evidence="2" id="KW-0472">Membrane</keyword>
<reference evidence="3 4" key="1">
    <citation type="submission" date="2019-02" db="EMBL/GenBank/DDBJ databases">
        <title>Deep-cultivation of Planctomycetes and their phenomic and genomic characterization uncovers novel biology.</title>
        <authorList>
            <person name="Wiegand S."/>
            <person name="Jogler M."/>
            <person name="Boedeker C."/>
            <person name="Pinto D."/>
            <person name="Vollmers J."/>
            <person name="Rivas-Marin E."/>
            <person name="Kohn T."/>
            <person name="Peeters S.H."/>
            <person name="Heuer A."/>
            <person name="Rast P."/>
            <person name="Oberbeckmann S."/>
            <person name="Bunk B."/>
            <person name="Jeske O."/>
            <person name="Meyerdierks A."/>
            <person name="Storesund J.E."/>
            <person name="Kallscheuer N."/>
            <person name="Luecker S."/>
            <person name="Lage O.M."/>
            <person name="Pohl T."/>
            <person name="Merkel B.J."/>
            <person name="Hornburger P."/>
            <person name="Mueller R.-W."/>
            <person name="Bruemmer F."/>
            <person name="Labrenz M."/>
            <person name="Spormann A.M."/>
            <person name="Op Den Camp H."/>
            <person name="Overmann J."/>
            <person name="Amann R."/>
            <person name="Jetten M.S.M."/>
            <person name="Mascher T."/>
            <person name="Medema M.H."/>
            <person name="Devos D.P."/>
            <person name="Kaster A.-K."/>
            <person name="Ovreas L."/>
            <person name="Rohde M."/>
            <person name="Galperin M.Y."/>
            <person name="Jogler C."/>
        </authorList>
    </citation>
    <scope>NUCLEOTIDE SEQUENCE [LARGE SCALE GENOMIC DNA]</scope>
    <source>
        <strain evidence="3 4">Pan54</strain>
    </source>
</reference>
<gene>
    <name evidence="3" type="ORF">Pan54_45440</name>
</gene>
<dbReference type="SUPFAM" id="SSF53067">
    <property type="entry name" value="Actin-like ATPase domain"/>
    <property type="match status" value="1"/>
</dbReference>
<comment type="caution">
    <text evidence="3">The sequence shown here is derived from an EMBL/GenBank/DDBJ whole genome shotgun (WGS) entry which is preliminary data.</text>
</comment>
<proteinExistence type="predicted"/>
<dbReference type="InterPro" id="IPR043129">
    <property type="entry name" value="ATPase_NBD"/>
</dbReference>
<name>A0A5C5XP09_9PLAN</name>
<evidence type="ECO:0000256" key="1">
    <source>
        <dbReference type="SAM" id="MobiDB-lite"/>
    </source>
</evidence>
<dbReference type="Proteomes" id="UP000316095">
    <property type="component" value="Unassembled WGS sequence"/>
</dbReference>
<dbReference type="OrthoDB" id="273477at2"/>
<sequence length="516" mass="57424">MNNRHLVIEWDLPHVSLMLARREGASWEILQWHRCDLPEHVAESKSLSRDAASWLLSECPSWLRELETSGETTSLSIILPRDRVTLRKLELPPIPAEELAGVVPLQMASQLSARMEDLAIDFLPPNSSGSAESQTVLAAALPMDQLRTLQALSVHLHCELTFVGLSSLTLLEAVPHFTNSTAVSHRSLLCVYSEERLEALYCEAGHLIGAGFRRRNRELPFQAKEAVAEIRRLLATETETSNLPIQILSLSSTRNVGVISDAEKALGMTVQPLEIESTNSTVRLSENFSLTISELFSQGGLRSIGALFAGQSPKVDQLNLQMPRQLQEHKDYKKAWIVGGAAACVGGLIIAYLAWWGQLAGLDEKIERLNSEIVEVDKFMKDQGKVVEQATKLKVYEDRSFDFEAHFEKILAILPVRDQLLLTEWQSLPLSGDSHTRITASGLARSRQSIESFAEKLAQDGWIVRSPTIRANPDRQPFGYEFDLDFEIPAPASAVKSSKRIRVSQSDNSDVTWGRS</sequence>
<feature type="compositionally biased region" description="Polar residues" evidence="1">
    <location>
        <begin position="503"/>
        <end position="516"/>
    </location>
</feature>
<evidence type="ECO:0000256" key="2">
    <source>
        <dbReference type="SAM" id="Phobius"/>
    </source>
</evidence>
<keyword evidence="4" id="KW-1185">Reference proteome</keyword>
<keyword evidence="2" id="KW-1133">Transmembrane helix</keyword>
<feature type="region of interest" description="Disordered" evidence="1">
    <location>
        <begin position="497"/>
        <end position="516"/>
    </location>
</feature>
<organism evidence="3 4">
    <name type="scientific">Rubinisphaera italica</name>
    <dbReference type="NCBI Taxonomy" id="2527969"/>
    <lineage>
        <taxon>Bacteria</taxon>
        <taxon>Pseudomonadati</taxon>
        <taxon>Planctomycetota</taxon>
        <taxon>Planctomycetia</taxon>
        <taxon>Planctomycetales</taxon>
        <taxon>Planctomycetaceae</taxon>
        <taxon>Rubinisphaera</taxon>
    </lineage>
</organism>